<sequence>PALTVAAMSGGCVGVEALTAGSTALLDGQLQTLLESWNPLDCLLCRQELVQPVRLSCHHSFCRRCLAERNKCPACDQAIEGEPEADDMVNFLIETSHESADVCANCDKVDWCSGLKNHHSSLPSLEDAGSIPAEGGSSPNQGAHPSVRRGIGSSYAAVVST</sequence>
<dbReference type="InterPro" id="IPR017907">
    <property type="entry name" value="Znf_RING_CS"/>
</dbReference>
<feature type="domain" description="RING-type" evidence="6">
    <location>
        <begin position="42"/>
        <end position="76"/>
    </location>
</feature>
<protein>
    <submittedName>
        <fullName evidence="8">RING-type domain-containing protein</fullName>
    </submittedName>
</protein>
<reference evidence="8" key="1">
    <citation type="submission" date="2022-11" db="UniProtKB">
        <authorList>
            <consortium name="WormBaseParasite"/>
        </authorList>
    </citation>
    <scope>IDENTIFICATION</scope>
</reference>
<accession>A0A914V449</accession>
<evidence type="ECO:0000256" key="3">
    <source>
        <dbReference type="ARBA" id="ARBA00022833"/>
    </source>
</evidence>
<dbReference type="GO" id="GO:0044325">
    <property type="term" value="F:transmembrane transporter binding"/>
    <property type="evidence" value="ECO:0007669"/>
    <property type="project" value="TreeGrafter"/>
</dbReference>
<dbReference type="WBParaSite" id="PSAMB.scaffold15214size1644.g36437.t1">
    <property type="protein sequence ID" value="PSAMB.scaffold15214size1644.g36437.t1"/>
    <property type="gene ID" value="PSAMB.scaffold15214size1644.g36437"/>
</dbReference>
<organism evidence="7 8">
    <name type="scientific">Plectus sambesii</name>
    <dbReference type="NCBI Taxonomy" id="2011161"/>
    <lineage>
        <taxon>Eukaryota</taxon>
        <taxon>Metazoa</taxon>
        <taxon>Ecdysozoa</taxon>
        <taxon>Nematoda</taxon>
        <taxon>Chromadorea</taxon>
        <taxon>Plectida</taxon>
        <taxon>Plectina</taxon>
        <taxon>Plectoidea</taxon>
        <taxon>Plectidae</taxon>
        <taxon>Plectus</taxon>
    </lineage>
</organism>
<dbReference type="Pfam" id="PF13445">
    <property type="entry name" value="zf-RING_UBOX"/>
    <property type="match status" value="1"/>
</dbReference>
<keyword evidence="3" id="KW-0862">Zinc</keyword>
<keyword evidence="7" id="KW-1185">Reference proteome</keyword>
<dbReference type="Proteomes" id="UP000887566">
    <property type="component" value="Unplaced"/>
</dbReference>
<dbReference type="PANTHER" id="PTHR22635:SF0">
    <property type="entry name" value="RING FINGER PROTEIN 207"/>
    <property type="match status" value="1"/>
</dbReference>
<dbReference type="PANTHER" id="PTHR22635">
    <property type="entry name" value="RING FINGER PROTEIN 207"/>
    <property type="match status" value="1"/>
</dbReference>
<dbReference type="PROSITE" id="PS00518">
    <property type="entry name" value="ZF_RING_1"/>
    <property type="match status" value="1"/>
</dbReference>
<evidence type="ECO:0000256" key="2">
    <source>
        <dbReference type="ARBA" id="ARBA00022771"/>
    </source>
</evidence>
<evidence type="ECO:0000259" key="6">
    <source>
        <dbReference type="PROSITE" id="PS50089"/>
    </source>
</evidence>
<dbReference type="InterPro" id="IPR039320">
    <property type="entry name" value="RNF207"/>
</dbReference>
<dbReference type="SMART" id="SM00184">
    <property type="entry name" value="RING"/>
    <property type="match status" value="1"/>
</dbReference>
<feature type="region of interest" description="Disordered" evidence="5">
    <location>
        <begin position="123"/>
        <end position="148"/>
    </location>
</feature>
<keyword evidence="1" id="KW-0479">Metal-binding</keyword>
<dbReference type="GO" id="GO:0030544">
    <property type="term" value="F:Hsp70 protein binding"/>
    <property type="evidence" value="ECO:0007669"/>
    <property type="project" value="InterPro"/>
</dbReference>
<dbReference type="PROSITE" id="PS50089">
    <property type="entry name" value="ZF_RING_2"/>
    <property type="match status" value="1"/>
</dbReference>
<dbReference type="InterPro" id="IPR027370">
    <property type="entry name" value="Znf-RING_euk"/>
</dbReference>
<evidence type="ECO:0000256" key="5">
    <source>
        <dbReference type="SAM" id="MobiDB-lite"/>
    </source>
</evidence>
<evidence type="ECO:0000313" key="7">
    <source>
        <dbReference type="Proteomes" id="UP000887566"/>
    </source>
</evidence>
<proteinExistence type="predicted"/>
<dbReference type="GO" id="GO:0048471">
    <property type="term" value="C:perinuclear region of cytoplasm"/>
    <property type="evidence" value="ECO:0007669"/>
    <property type="project" value="TreeGrafter"/>
</dbReference>
<dbReference type="AlphaFoldDB" id="A0A914V449"/>
<evidence type="ECO:0000256" key="1">
    <source>
        <dbReference type="ARBA" id="ARBA00022723"/>
    </source>
</evidence>
<dbReference type="InterPro" id="IPR001841">
    <property type="entry name" value="Znf_RING"/>
</dbReference>
<evidence type="ECO:0000256" key="4">
    <source>
        <dbReference type="PROSITE-ProRule" id="PRU00175"/>
    </source>
</evidence>
<keyword evidence="2 4" id="KW-0863">Zinc-finger</keyword>
<name>A0A914V449_9BILA</name>
<evidence type="ECO:0000313" key="8">
    <source>
        <dbReference type="WBParaSite" id="PSAMB.scaffold15214size1644.g36437.t1"/>
    </source>
</evidence>
<dbReference type="Gene3D" id="3.30.40.10">
    <property type="entry name" value="Zinc/RING finger domain, C3HC4 (zinc finger)"/>
    <property type="match status" value="1"/>
</dbReference>
<dbReference type="GO" id="GO:0008270">
    <property type="term" value="F:zinc ion binding"/>
    <property type="evidence" value="ECO:0007669"/>
    <property type="project" value="UniProtKB-KW"/>
</dbReference>
<dbReference type="SUPFAM" id="SSF57850">
    <property type="entry name" value="RING/U-box"/>
    <property type="match status" value="1"/>
</dbReference>
<dbReference type="InterPro" id="IPR013083">
    <property type="entry name" value="Znf_RING/FYVE/PHD"/>
</dbReference>